<feature type="transmembrane region" description="Helical" evidence="6">
    <location>
        <begin position="66"/>
        <end position="85"/>
    </location>
</feature>
<reference evidence="7" key="1">
    <citation type="submission" date="2020-12" db="EMBL/GenBank/DDBJ databases">
        <title>Clostridium thailandense sp. nov., a novel acetogenic bacterium isolated from peat land soil in Thailand.</title>
        <authorList>
            <person name="Chaikitkaew S."/>
            <person name="Birkeland N.K."/>
        </authorList>
    </citation>
    <scope>NUCLEOTIDE SEQUENCE</scope>
    <source>
        <strain evidence="7">PL3</strain>
    </source>
</reference>
<evidence type="ECO:0000256" key="4">
    <source>
        <dbReference type="ARBA" id="ARBA00022989"/>
    </source>
</evidence>
<dbReference type="InterPro" id="IPR002549">
    <property type="entry name" value="AI-2E-like"/>
</dbReference>
<proteinExistence type="inferred from homology"/>
<dbReference type="Pfam" id="PF01594">
    <property type="entry name" value="AI-2E_transport"/>
    <property type="match status" value="1"/>
</dbReference>
<evidence type="ECO:0000256" key="5">
    <source>
        <dbReference type="ARBA" id="ARBA00023136"/>
    </source>
</evidence>
<dbReference type="AlphaFoldDB" id="A0A949WWH1"/>
<evidence type="ECO:0000256" key="6">
    <source>
        <dbReference type="SAM" id="Phobius"/>
    </source>
</evidence>
<feature type="transmembrane region" description="Helical" evidence="6">
    <location>
        <begin position="207"/>
        <end position="226"/>
    </location>
</feature>
<accession>A0A949WWH1</accession>
<dbReference type="PANTHER" id="PTHR21716:SF62">
    <property type="entry name" value="TRANSPORT PROTEIN YDBI-RELATED"/>
    <property type="match status" value="1"/>
</dbReference>
<sequence length="336" mass="38480">MDSLEKFVTGELAKKIFAVFLLVILFYSIKSMITLILLTFVLSFLFYKAVNFVYKSIHKVLPVKKKAIIIFIYSLMFLGISYLFYNYVPVVIKQLYFLRNQLVDFNLNNYKDILNNKIIVLIKQTNISGYISRSSGLILKWVIKIEQLSIDVFLSFILSLLFILEQDELIKFGRKIETSRISYIYRYYKYLAKKFLSSFGKIMEIQAILSLINAVLASIGFLFFGFDNILGLGTMLFILGLIPVAGLIIALIPLVMIAFTLGGITKVIDALLILAVLHILEAYIIKPKLMSVSVHLPVFFVFLILIFSEHYMGVWGLILGIPLFVFLLDILQIPEN</sequence>
<comment type="caution">
    <text evidence="7">The sequence shown here is derived from an EMBL/GenBank/DDBJ whole genome shotgun (WGS) entry which is preliminary data.</text>
</comment>
<dbReference type="PANTHER" id="PTHR21716">
    <property type="entry name" value="TRANSMEMBRANE PROTEIN"/>
    <property type="match status" value="1"/>
</dbReference>
<protein>
    <submittedName>
        <fullName evidence="7">AI-2E family transporter</fullName>
    </submittedName>
</protein>
<dbReference type="GO" id="GO:0016020">
    <property type="term" value="C:membrane"/>
    <property type="evidence" value="ECO:0007669"/>
    <property type="project" value="UniProtKB-SubCell"/>
</dbReference>
<evidence type="ECO:0000313" key="7">
    <source>
        <dbReference type="EMBL" id="MBV7274807.1"/>
    </source>
</evidence>
<feature type="transmembrane region" description="Helical" evidence="6">
    <location>
        <begin position="314"/>
        <end position="333"/>
    </location>
</feature>
<organism evidence="7 8">
    <name type="scientific">Clostridium thailandense</name>
    <dbReference type="NCBI Taxonomy" id="2794346"/>
    <lineage>
        <taxon>Bacteria</taxon>
        <taxon>Bacillati</taxon>
        <taxon>Bacillota</taxon>
        <taxon>Clostridia</taxon>
        <taxon>Eubacteriales</taxon>
        <taxon>Clostridiaceae</taxon>
        <taxon>Clostridium</taxon>
    </lineage>
</organism>
<keyword evidence="5 6" id="KW-0472">Membrane</keyword>
<dbReference type="RefSeq" id="WP_218321866.1">
    <property type="nucleotide sequence ID" value="NZ_JAEEGC010000098.1"/>
</dbReference>
<dbReference type="EMBL" id="JAEEGC010000098">
    <property type="protein sequence ID" value="MBV7274807.1"/>
    <property type="molecule type" value="Genomic_DNA"/>
</dbReference>
<dbReference type="Proteomes" id="UP000694308">
    <property type="component" value="Unassembled WGS sequence"/>
</dbReference>
<evidence type="ECO:0000256" key="1">
    <source>
        <dbReference type="ARBA" id="ARBA00004141"/>
    </source>
</evidence>
<comment type="subcellular location">
    <subcellularLocation>
        <location evidence="1">Membrane</location>
        <topology evidence="1">Multi-pass membrane protein</topology>
    </subcellularLocation>
</comment>
<evidence type="ECO:0000256" key="3">
    <source>
        <dbReference type="ARBA" id="ARBA00022692"/>
    </source>
</evidence>
<feature type="transmembrane region" description="Helical" evidence="6">
    <location>
        <begin position="12"/>
        <end position="29"/>
    </location>
</feature>
<evidence type="ECO:0000256" key="2">
    <source>
        <dbReference type="ARBA" id="ARBA00009773"/>
    </source>
</evidence>
<keyword evidence="4 6" id="KW-1133">Transmembrane helix</keyword>
<feature type="transmembrane region" description="Helical" evidence="6">
    <location>
        <begin position="232"/>
        <end position="255"/>
    </location>
</feature>
<feature type="transmembrane region" description="Helical" evidence="6">
    <location>
        <begin position="141"/>
        <end position="164"/>
    </location>
</feature>
<comment type="similarity">
    <text evidence="2">Belongs to the autoinducer-2 exporter (AI-2E) (TC 2.A.86) family.</text>
</comment>
<dbReference type="GO" id="GO:0055085">
    <property type="term" value="P:transmembrane transport"/>
    <property type="evidence" value="ECO:0007669"/>
    <property type="project" value="TreeGrafter"/>
</dbReference>
<gene>
    <name evidence="7" type="ORF">I6U48_18075</name>
</gene>
<name>A0A949WWH1_9CLOT</name>
<keyword evidence="3 6" id="KW-0812">Transmembrane</keyword>
<keyword evidence="8" id="KW-1185">Reference proteome</keyword>
<feature type="transmembrane region" description="Helical" evidence="6">
    <location>
        <begin position="290"/>
        <end position="307"/>
    </location>
</feature>
<evidence type="ECO:0000313" key="8">
    <source>
        <dbReference type="Proteomes" id="UP000694308"/>
    </source>
</evidence>